<keyword evidence="2" id="KW-0808">Transferase</keyword>
<organism evidence="2 3">
    <name type="scientific">Populibacterium corticicola</name>
    <dbReference type="NCBI Taxonomy" id="1812826"/>
    <lineage>
        <taxon>Bacteria</taxon>
        <taxon>Bacillati</taxon>
        <taxon>Actinomycetota</taxon>
        <taxon>Actinomycetes</taxon>
        <taxon>Micrococcales</taxon>
        <taxon>Jonesiaceae</taxon>
        <taxon>Populibacterium</taxon>
    </lineage>
</organism>
<evidence type="ECO:0000259" key="1">
    <source>
        <dbReference type="PROSITE" id="PS51186"/>
    </source>
</evidence>
<dbReference type="Gene3D" id="3.40.630.30">
    <property type="match status" value="1"/>
</dbReference>
<sequence length="192" mass="21568">MARGPVLTGELVQLRPVEERDAERMWESLQDAESNRLTGTTRTFTREEIDEWARTVSDREGRYDFAMTSLMPGEDGSVCDEMIGEIVVNEIDPVTRSANMRLISLPQYRGRGYGREAIALVLDFVFAPPAQGLGLHRFSLDVLAINPRAKMLYESLGFVQEGVLRDAAPDGEGGFCDVYVMSILEDEYDPQR</sequence>
<protein>
    <submittedName>
        <fullName evidence="2">GNAT family N-acetyltransferase</fullName>
        <ecNumber evidence="2">2.3.-.-</ecNumber>
    </submittedName>
</protein>
<dbReference type="EMBL" id="JBHUOP010000001">
    <property type="protein sequence ID" value="MFD2838962.1"/>
    <property type="molecule type" value="Genomic_DNA"/>
</dbReference>
<dbReference type="InterPro" id="IPR016181">
    <property type="entry name" value="Acyl_CoA_acyltransferase"/>
</dbReference>
<dbReference type="RefSeq" id="WP_377464358.1">
    <property type="nucleotide sequence ID" value="NZ_JBHUOP010000001.1"/>
</dbReference>
<feature type="domain" description="N-acetyltransferase" evidence="1">
    <location>
        <begin position="12"/>
        <end position="186"/>
    </location>
</feature>
<keyword evidence="3" id="KW-1185">Reference proteome</keyword>
<evidence type="ECO:0000313" key="3">
    <source>
        <dbReference type="Proteomes" id="UP001597391"/>
    </source>
</evidence>
<proteinExistence type="predicted"/>
<gene>
    <name evidence="2" type="ORF">ACFSYH_00020</name>
</gene>
<dbReference type="GO" id="GO:0016746">
    <property type="term" value="F:acyltransferase activity"/>
    <property type="evidence" value="ECO:0007669"/>
    <property type="project" value="UniProtKB-KW"/>
</dbReference>
<keyword evidence="2" id="KW-0012">Acyltransferase</keyword>
<reference evidence="3" key="1">
    <citation type="journal article" date="2019" name="Int. J. Syst. Evol. Microbiol.">
        <title>The Global Catalogue of Microorganisms (GCM) 10K type strain sequencing project: providing services to taxonomists for standard genome sequencing and annotation.</title>
        <authorList>
            <consortium name="The Broad Institute Genomics Platform"/>
            <consortium name="The Broad Institute Genome Sequencing Center for Infectious Disease"/>
            <person name="Wu L."/>
            <person name="Ma J."/>
        </authorList>
    </citation>
    <scope>NUCLEOTIDE SEQUENCE [LARGE SCALE GENOMIC DNA]</scope>
    <source>
        <strain evidence="3">KCTC 33576</strain>
    </source>
</reference>
<accession>A0ABW5XAS2</accession>
<evidence type="ECO:0000313" key="2">
    <source>
        <dbReference type="EMBL" id="MFD2838962.1"/>
    </source>
</evidence>
<comment type="caution">
    <text evidence="2">The sequence shown here is derived from an EMBL/GenBank/DDBJ whole genome shotgun (WGS) entry which is preliminary data.</text>
</comment>
<dbReference type="Pfam" id="PF13302">
    <property type="entry name" value="Acetyltransf_3"/>
    <property type="match status" value="1"/>
</dbReference>
<dbReference type="Proteomes" id="UP001597391">
    <property type="component" value="Unassembled WGS sequence"/>
</dbReference>
<dbReference type="CDD" id="cd04301">
    <property type="entry name" value="NAT_SF"/>
    <property type="match status" value="1"/>
</dbReference>
<dbReference type="PANTHER" id="PTHR43415">
    <property type="entry name" value="SPERMIDINE N(1)-ACETYLTRANSFERASE"/>
    <property type="match status" value="1"/>
</dbReference>
<dbReference type="PANTHER" id="PTHR43415:SF3">
    <property type="entry name" value="GNAT-FAMILY ACETYLTRANSFERASE"/>
    <property type="match status" value="1"/>
</dbReference>
<dbReference type="PROSITE" id="PS51186">
    <property type="entry name" value="GNAT"/>
    <property type="match status" value="1"/>
</dbReference>
<dbReference type="SUPFAM" id="SSF55729">
    <property type="entry name" value="Acyl-CoA N-acyltransferases (Nat)"/>
    <property type="match status" value="1"/>
</dbReference>
<name>A0ABW5XAS2_9MICO</name>
<dbReference type="InterPro" id="IPR000182">
    <property type="entry name" value="GNAT_dom"/>
</dbReference>
<dbReference type="EC" id="2.3.-.-" evidence="2"/>